<keyword evidence="7" id="KW-1185">Reference proteome</keyword>
<name>A0AAN8KA20_PATCE</name>
<dbReference type="Proteomes" id="UP001347796">
    <property type="component" value="Unassembled WGS sequence"/>
</dbReference>
<comment type="similarity">
    <text evidence="2">Belongs to the dermatopontin family.</text>
</comment>
<keyword evidence="5" id="KW-0732">Signal</keyword>
<dbReference type="Pfam" id="PF14704">
    <property type="entry name" value="DERM"/>
    <property type="match status" value="1"/>
</dbReference>
<feature type="signal peptide" evidence="5">
    <location>
        <begin position="1"/>
        <end position="19"/>
    </location>
</feature>
<dbReference type="PANTHER" id="PTHR15040:SF1">
    <property type="entry name" value="DERMATOPONTIN-LIKE ISOFORM X1"/>
    <property type="match status" value="1"/>
</dbReference>
<evidence type="ECO:0000313" key="7">
    <source>
        <dbReference type="Proteomes" id="UP001347796"/>
    </source>
</evidence>
<dbReference type="PANTHER" id="PTHR15040">
    <property type="entry name" value="DERMATOPONTIN-RELATED"/>
    <property type="match status" value="1"/>
</dbReference>
<dbReference type="EMBL" id="JAZGQO010000001">
    <property type="protein sequence ID" value="KAK6194604.1"/>
    <property type="molecule type" value="Genomic_DNA"/>
</dbReference>
<evidence type="ECO:0000313" key="6">
    <source>
        <dbReference type="EMBL" id="KAK6194604.1"/>
    </source>
</evidence>
<evidence type="ECO:0000256" key="4">
    <source>
        <dbReference type="ARBA" id="ARBA00023157"/>
    </source>
</evidence>
<evidence type="ECO:0000256" key="5">
    <source>
        <dbReference type="SAM" id="SignalP"/>
    </source>
</evidence>
<protein>
    <submittedName>
        <fullName evidence="6">Uncharacterized protein</fullName>
    </submittedName>
</protein>
<gene>
    <name evidence="6" type="ORF">SNE40_000210</name>
</gene>
<dbReference type="AlphaFoldDB" id="A0AAN8KA20"/>
<reference evidence="6 7" key="1">
    <citation type="submission" date="2024-01" db="EMBL/GenBank/DDBJ databases">
        <title>The genome of the rayed Mediterranean limpet Patella caerulea (Linnaeus, 1758).</title>
        <authorList>
            <person name="Anh-Thu Weber A."/>
            <person name="Halstead-Nussloch G."/>
        </authorList>
    </citation>
    <scope>NUCLEOTIDE SEQUENCE [LARGE SCALE GENOMIC DNA]</scope>
    <source>
        <strain evidence="6">AATW-2023a</strain>
        <tissue evidence="6">Whole specimen</tissue>
    </source>
</reference>
<dbReference type="GO" id="GO:0031012">
    <property type="term" value="C:extracellular matrix"/>
    <property type="evidence" value="ECO:0007669"/>
    <property type="project" value="TreeGrafter"/>
</dbReference>
<dbReference type="GO" id="GO:0030199">
    <property type="term" value="P:collagen fibril organization"/>
    <property type="evidence" value="ECO:0007669"/>
    <property type="project" value="TreeGrafter"/>
</dbReference>
<evidence type="ECO:0000256" key="2">
    <source>
        <dbReference type="ARBA" id="ARBA00008712"/>
    </source>
</evidence>
<accession>A0AAN8KA20</accession>
<feature type="chain" id="PRO_5042833250" evidence="5">
    <location>
        <begin position="20"/>
        <end position="171"/>
    </location>
</feature>
<comment type="caution">
    <text evidence="6">The sequence shown here is derived from an EMBL/GenBank/DDBJ whole genome shotgun (WGS) entry which is preliminary data.</text>
</comment>
<evidence type="ECO:0000256" key="1">
    <source>
        <dbReference type="ARBA" id="ARBA00004613"/>
    </source>
</evidence>
<keyword evidence="4" id="KW-1015">Disulfide bond</keyword>
<keyword evidence="3" id="KW-0964">Secreted</keyword>
<sequence>MEAVKILLVLCFLLECCNCWVNQYDKPLSFECLPGQVLTKIVSQHNNYREDRQWDFQCAYTSALTPKSSCKWTNKVNQYDKVMNFKCPTGGAITGLRSVHNNYYEDRIYDVKCCDVVKQPTSCDLTGYVNVYDGKMNHVIKPCKYLHGIYSVHNNYYEDRRHRFYECNLPE</sequence>
<comment type="subcellular location">
    <subcellularLocation>
        <location evidence="1">Secreted</location>
    </subcellularLocation>
</comment>
<proteinExistence type="inferred from homology"/>
<dbReference type="InterPro" id="IPR026645">
    <property type="entry name" value="Dermatopontin"/>
</dbReference>
<dbReference type="GO" id="GO:0005615">
    <property type="term" value="C:extracellular space"/>
    <property type="evidence" value="ECO:0007669"/>
    <property type="project" value="TreeGrafter"/>
</dbReference>
<organism evidence="6 7">
    <name type="scientific">Patella caerulea</name>
    <name type="common">Rayed Mediterranean limpet</name>
    <dbReference type="NCBI Taxonomy" id="87958"/>
    <lineage>
        <taxon>Eukaryota</taxon>
        <taxon>Metazoa</taxon>
        <taxon>Spiralia</taxon>
        <taxon>Lophotrochozoa</taxon>
        <taxon>Mollusca</taxon>
        <taxon>Gastropoda</taxon>
        <taxon>Patellogastropoda</taxon>
        <taxon>Patelloidea</taxon>
        <taxon>Patellidae</taxon>
        <taxon>Patella</taxon>
    </lineage>
</organism>
<evidence type="ECO:0000256" key="3">
    <source>
        <dbReference type="ARBA" id="ARBA00022525"/>
    </source>
</evidence>